<evidence type="ECO:0000256" key="1">
    <source>
        <dbReference type="ARBA" id="ARBA00000900"/>
    </source>
</evidence>
<dbReference type="SMART" id="SM00184">
    <property type="entry name" value="RING"/>
    <property type="match status" value="1"/>
</dbReference>
<protein>
    <recommendedName>
        <fullName evidence="2">RING-type E3 ubiquitin transferase</fullName>
        <ecNumber evidence="2">2.3.2.27</ecNumber>
    </recommendedName>
</protein>
<dbReference type="EMBL" id="JAIWQS010000002">
    <property type="protein sequence ID" value="KAJ8772182.1"/>
    <property type="molecule type" value="Genomic_DNA"/>
</dbReference>
<dbReference type="Proteomes" id="UP001159364">
    <property type="component" value="Linkage Group LG02"/>
</dbReference>
<dbReference type="InterPro" id="IPR013083">
    <property type="entry name" value="Znf_RING/FYVE/PHD"/>
</dbReference>
<dbReference type="GO" id="GO:0005737">
    <property type="term" value="C:cytoplasm"/>
    <property type="evidence" value="ECO:0007669"/>
    <property type="project" value="TreeGrafter"/>
</dbReference>
<dbReference type="GO" id="GO:0008270">
    <property type="term" value="F:zinc ion binding"/>
    <property type="evidence" value="ECO:0007669"/>
    <property type="project" value="UniProtKB-KW"/>
</dbReference>
<evidence type="ECO:0000256" key="9">
    <source>
        <dbReference type="SAM" id="MobiDB-lite"/>
    </source>
</evidence>
<dbReference type="PANTHER" id="PTHR15710">
    <property type="entry name" value="E3 UBIQUITIN-PROTEIN LIGASE PRAJA"/>
    <property type="match status" value="1"/>
</dbReference>
<dbReference type="GO" id="GO:0061630">
    <property type="term" value="F:ubiquitin protein ligase activity"/>
    <property type="evidence" value="ECO:0007669"/>
    <property type="project" value="UniProtKB-EC"/>
</dbReference>
<evidence type="ECO:0000256" key="5">
    <source>
        <dbReference type="ARBA" id="ARBA00022771"/>
    </source>
</evidence>
<dbReference type="InterPro" id="IPR001841">
    <property type="entry name" value="Znf_RING"/>
</dbReference>
<evidence type="ECO:0000256" key="2">
    <source>
        <dbReference type="ARBA" id="ARBA00012483"/>
    </source>
</evidence>
<dbReference type="AlphaFoldDB" id="A0AAV8TYV3"/>
<dbReference type="PROSITE" id="PS50089">
    <property type="entry name" value="ZF_RING_2"/>
    <property type="match status" value="1"/>
</dbReference>
<keyword evidence="3" id="KW-0808">Transferase</keyword>
<evidence type="ECO:0000313" key="12">
    <source>
        <dbReference type="Proteomes" id="UP001159364"/>
    </source>
</evidence>
<evidence type="ECO:0000256" key="8">
    <source>
        <dbReference type="PROSITE-ProRule" id="PRU00175"/>
    </source>
</evidence>
<keyword evidence="6" id="KW-0833">Ubl conjugation pathway</keyword>
<evidence type="ECO:0000256" key="6">
    <source>
        <dbReference type="ARBA" id="ARBA00022786"/>
    </source>
</evidence>
<sequence length="461" mass="52030">MANIPYLPHHLRHRDAGDDSQQRRRRYVGPFLPSFSSSRSPRAPFSNYRQAQLSNLNTGEISEDEHDGAAMDPDSVFLNDRDLLERENQVSFVMDLFQQHVEQSHLISSELGSLFGSDSMNELGFGVIENSCESGMDDLGLDMGLGFGLDSHSNCGFQNIEHLNNNDDDDYGLNVVIDDDDDFFVERRVSGVKSREAESAVRVVGFESDSDSEQDGVENSLGIDFRSGDEYGLDHFGDYDNNDDEEDNDASVNIPLCWDSLQLDDRRENNEDFEWEELDGRVESLFVDDEEASISLSIAPVIEPEDLVNLERAGGSRNLEWQVLLNSQNWETNVEQELDHNVEPSLGDLDDHHYTAEYEMPFGNFAEDEIALMGRPPAAKSVVERLVTVVLTKADKDSNNTLCAVCKDEINIGERAKQLPCTHRYHGECILPWLGIRNTCPVCRYELPTDDADYERRKAAQ</sequence>
<feature type="region of interest" description="Disordered" evidence="9">
    <location>
        <begin position="1"/>
        <end position="22"/>
    </location>
</feature>
<comment type="catalytic activity">
    <reaction evidence="1">
        <text>S-ubiquitinyl-[E2 ubiquitin-conjugating enzyme]-L-cysteine + [acceptor protein]-L-lysine = [E2 ubiquitin-conjugating enzyme]-L-cysteine + N(6)-ubiquitinyl-[acceptor protein]-L-lysine.</text>
        <dbReference type="EC" id="2.3.2.27"/>
    </reaction>
</comment>
<reference evidence="11 12" key="1">
    <citation type="submission" date="2021-09" db="EMBL/GenBank/DDBJ databases">
        <title>Genomic insights and catalytic innovation underlie evolution of tropane alkaloids biosynthesis.</title>
        <authorList>
            <person name="Wang Y.-J."/>
            <person name="Tian T."/>
            <person name="Huang J.-P."/>
            <person name="Huang S.-X."/>
        </authorList>
    </citation>
    <scope>NUCLEOTIDE SEQUENCE [LARGE SCALE GENOMIC DNA]</scope>
    <source>
        <strain evidence="11">KIB-2018</strain>
        <tissue evidence="11">Leaf</tissue>
    </source>
</reference>
<keyword evidence="5 8" id="KW-0863">Zinc-finger</keyword>
<organism evidence="11 12">
    <name type="scientific">Erythroxylum novogranatense</name>
    <dbReference type="NCBI Taxonomy" id="1862640"/>
    <lineage>
        <taxon>Eukaryota</taxon>
        <taxon>Viridiplantae</taxon>
        <taxon>Streptophyta</taxon>
        <taxon>Embryophyta</taxon>
        <taxon>Tracheophyta</taxon>
        <taxon>Spermatophyta</taxon>
        <taxon>Magnoliopsida</taxon>
        <taxon>eudicotyledons</taxon>
        <taxon>Gunneridae</taxon>
        <taxon>Pentapetalae</taxon>
        <taxon>rosids</taxon>
        <taxon>fabids</taxon>
        <taxon>Malpighiales</taxon>
        <taxon>Erythroxylaceae</taxon>
        <taxon>Erythroxylum</taxon>
    </lineage>
</organism>
<name>A0AAV8TYV3_9ROSI</name>
<proteinExistence type="predicted"/>
<dbReference type="SUPFAM" id="SSF57850">
    <property type="entry name" value="RING/U-box"/>
    <property type="match status" value="1"/>
</dbReference>
<evidence type="ECO:0000313" key="11">
    <source>
        <dbReference type="EMBL" id="KAJ8772182.1"/>
    </source>
</evidence>
<gene>
    <name evidence="11" type="ORF">K2173_027359</name>
</gene>
<dbReference type="PANTHER" id="PTHR15710:SF108">
    <property type="entry name" value="OS03G0286100 PROTEIN"/>
    <property type="match status" value="1"/>
</dbReference>
<keyword evidence="12" id="KW-1185">Reference proteome</keyword>
<evidence type="ECO:0000256" key="7">
    <source>
        <dbReference type="ARBA" id="ARBA00022833"/>
    </source>
</evidence>
<evidence type="ECO:0000256" key="4">
    <source>
        <dbReference type="ARBA" id="ARBA00022723"/>
    </source>
</evidence>
<dbReference type="GO" id="GO:0016567">
    <property type="term" value="P:protein ubiquitination"/>
    <property type="evidence" value="ECO:0007669"/>
    <property type="project" value="TreeGrafter"/>
</dbReference>
<keyword evidence="4" id="KW-0479">Metal-binding</keyword>
<evidence type="ECO:0000259" key="10">
    <source>
        <dbReference type="PROSITE" id="PS50089"/>
    </source>
</evidence>
<evidence type="ECO:0000256" key="3">
    <source>
        <dbReference type="ARBA" id="ARBA00022679"/>
    </source>
</evidence>
<comment type="caution">
    <text evidence="11">The sequence shown here is derived from an EMBL/GenBank/DDBJ whole genome shotgun (WGS) entry which is preliminary data.</text>
</comment>
<dbReference type="EC" id="2.3.2.27" evidence="2"/>
<accession>A0AAV8TYV3</accession>
<dbReference type="Gene3D" id="3.30.40.10">
    <property type="entry name" value="Zinc/RING finger domain, C3HC4 (zinc finger)"/>
    <property type="match status" value="1"/>
</dbReference>
<dbReference type="Pfam" id="PF13639">
    <property type="entry name" value="zf-RING_2"/>
    <property type="match status" value="1"/>
</dbReference>
<feature type="domain" description="RING-type" evidence="10">
    <location>
        <begin position="403"/>
        <end position="444"/>
    </location>
</feature>
<dbReference type="FunFam" id="3.30.40.10:FF:000022">
    <property type="entry name" value="E3 ubiquitin-protein ligase RING1-like"/>
    <property type="match status" value="1"/>
</dbReference>
<keyword evidence="7" id="KW-0862">Zinc</keyword>